<dbReference type="CDD" id="cd03086">
    <property type="entry name" value="PGM3"/>
    <property type="match status" value="1"/>
</dbReference>
<dbReference type="GO" id="GO:0000287">
    <property type="term" value="F:magnesium ion binding"/>
    <property type="evidence" value="ECO:0007669"/>
    <property type="project" value="InterPro"/>
</dbReference>
<comment type="catalytic activity">
    <reaction evidence="1 14">
        <text>N-acetyl-alpha-D-glucosamine 1-phosphate = N-acetyl-D-glucosamine 6-phosphate</text>
        <dbReference type="Rhea" id="RHEA:23804"/>
        <dbReference type="ChEBI" id="CHEBI:57513"/>
        <dbReference type="ChEBI" id="CHEBI:57776"/>
        <dbReference type="EC" id="5.4.2.3"/>
    </reaction>
</comment>
<evidence type="ECO:0000256" key="12">
    <source>
        <dbReference type="ARBA" id="ARBA00032065"/>
    </source>
</evidence>
<dbReference type="UniPathway" id="UPA00113">
    <property type="reaction ID" value="UER00530"/>
</dbReference>
<feature type="binding site" evidence="16">
    <location>
        <begin position="417"/>
        <end position="419"/>
    </location>
    <ligand>
        <name>substrate</name>
    </ligand>
</feature>
<evidence type="ECO:0000313" key="23">
    <source>
        <dbReference type="Proteomes" id="UP000184063"/>
    </source>
</evidence>
<dbReference type="InterPro" id="IPR016066">
    <property type="entry name" value="A-D-PHexomutase_CS"/>
</dbReference>
<comment type="function">
    <text evidence="13 14">Catalyzes the conversion of GlcNAc-6-P into GlcNAc-1-P during the synthesis of uridine diphosphate/UDP-GlcNAc, which is a biosynthetic precursor of chitin and also supplies the amino sugars for N-linked oligosaccharides of glycoproteins.</text>
</comment>
<dbReference type="GO" id="GO:0071555">
    <property type="term" value="P:cell wall organization"/>
    <property type="evidence" value="ECO:0007669"/>
    <property type="project" value="UniProtKB-KW"/>
</dbReference>
<feature type="domain" description="Phosphoacetylglucosamine mutase AMG1" evidence="21">
    <location>
        <begin position="222"/>
        <end position="328"/>
    </location>
</feature>
<comment type="similarity">
    <text evidence="3 14">Belongs to the phosphohexose mutase family.</text>
</comment>
<dbReference type="Pfam" id="PF02878">
    <property type="entry name" value="PGM_PMM_I"/>
    <property type="match status" value="2"/>
</dbReference>
<dbReference type="PANTHER" id="PTHR45955:SF1">
    <property type="entry name" value="PHOSPHOACETYLGLUCOSAMINE MUTASE"/>
    <property type="match status" value="1"/>
</dbReference>
<dbReference type="InterPro" id="IPR016055">
    <property type="entry name" value="A-D-PHexomutase_a/b/a-I/II/III"/>
</dbReference>
<feature type="active site" description="Phosphoserine intermediate" evidence="15">
    <location>
        <position position="104"/>
    </location>
</feature>
<dbReference type="VEuPathDB" id="FungiDB:ASPFODRAFT_209719"/>
<dbReference type="SUPFAM" id="SSF55957">
    <property type="entry name" value="Phosphoglucomutase, C-terminal domain"/>
    <property type="match status" value="1"/>
</dbReference>
<evidence type="ECO:0000256" key="8">
    <source>
        <dbReference type="ARBA" id="ARBA00023235"/>
    </source>
</evidence>
<dbReference type="OrthoDB" id="1928at2759"/>
<dbReference type="Gene3D" id="3.30.310.50">
    <property type="entry name" value="Alpha-D-phosphohexomutase, C-terminal domain"/>
    <property type="match status" value="1"/>
</dbReference>
<gene>
    <name evidence="22" type="ORF">ASPFODRAFT_209719</name>
</gene>
<dbReference type="InterPro" id="IPR005843">
    <property type="entry name" value="A-D-PHexomutase_C"/>
</dbReference>
<feature type="binding site" description="via phosphate group" evidence="17">
    <location>
        <position position="104"/>
    </location>
    <ligand>
        <name>Mg(2+)</name>
        <dbReference type="ChEBI" id="CHEBI:18420"/>
    </ligand>
</feature>
<evidence type="ECO:0000256" key="17">
    <source>
        <dbReference type="PIRSR" id="PIRSR016408-3"/>
    </source>
</evidence>
<dbReference type="InterPro" id="IPR016657">
    <property type="entry name" value="PAGM"/>
</dbReference>
<keyword evidence="9" id="KW-0119">Carbohydrate metabolism</keyword>
<dbReference type="InterPro" id="IPR036900">
    <property type="entry name" value="A-D-PHexomutase_C_sf"/>
</dbReference>
<dbReference type="FunFam" id="3.40.120.10:FF:000023">
    <property type="entry name" value="Phosphoacetylglucosamine mutase"/>
    <property type="match status" value="1"/>
</dbReference>
<keyword evidence="8 14" id="KW-0413">Isomerase</keyword>
<dbReference type="PROSITE" id="PS00710">
    <property type="entry name" value="PGM_PMM"/>
    <property type="match status" value="1"/>
</dbReference>
<dbReference type="PANTHER" id="PTHR45955">
    <property type="entry name" value="PHOSPHOACETYLGLUCOSAMINE MUTASE"/>
    <property type="match status" value="1"/>
</dbReference>
<evidence type="ECO:0000256" key="4">
    <source>
        <dbReference type="ARBA" id="ARBA00012731"/>
    </source>
</evidence>
<dbReference type="SUPFAM" id="SSF53738">
    <property type="entry name" value="Phosphoglucomutase, first 3 domains"/>
    <property type="match status" value="3"/>
</dbReference>
<evidence type="ECO:0000256" key="16">
    <source>
        <dbReference type="PIRSR" id="PIRSR016408-2"/>
    </source>
</evidence>
<dbReference type="GO" id="GO:0006048">
    <property type="term" value="P:UDP-N-acetylglucosamine biosynthetic process"/>
    <property type="evidence" value="ECO:0007669"/>
    <property type="project" value="UniProtKB-UniRule"/>
</dbReference>
<dbReference type="Pfam" id="PF21404">
    <property type="entry name" value="AMG1_III"/>
    <property type="match status" value="1"/>
</dbReference>
<comment type="cofactor">
    <cofactor evidence="14 17">
        <name>Mg(2+)</name>
        <dbReference type="ChEBI" id="CHEBI:18420"/>
    </cofactor>
    <text evidence="14 17">Binds 1 Mg(2+) ion per subunit.</text>
</comment>
<evidence type="ECO:0000256" key="14">
    <source>
        <dbReference type="PIRNR" id="PIRNR016408"/>
    </source>
</evidence>
<proteinExistence type="inferred from homology"/>
<feature type="binding site" evidence="16">
    <location>
        <position position="551"/>
    </location>
    <ligand>
        <name>substrate</name>
    </ligand>
</feature>
<sequence length="586" mass="63704">MASPAIRKAIAEAASQYSKPEGKVFQYGTAGVIPYEGVSCSPADKHLEGSTPPPQYPATALLLHFDQRFASDLLNTVVFTVGLLAGLRSRKLSGQWVGVMVTASHNPAEDNGVKLIDPMGEMLEAEWETYATRLANAPLDKVGDVFDELIKEIDVSMENPARVVFARDTRASGSRLVSVINAALTASEVEFIDLKYMTTPQLHYVVRCKNTLGTQYEYGEPTEQGYYEKLAEAFKRVMRGVKVKGSLTVDCANGVGGPKLRELIKYLPGPEEGGMDIKIVNDDVINPDSLNFECGADYVKTKQRAPPSSKAAALDRCASLDGDADRIVYYFIDESNTFRLLDGDRIATLAASFIGDLARSAGIAQKLKIGVVQTAYANGSSTDYIEKVLKLPSVCTNTGVKHLHHAALRFDVGVYFEANGHGTITFSETALKTIKNTEPQSPAQQRSLECLQALTDLINQAVGDAISDMLLVEAILAHKGWSPKEWLATYTDLPSRLVRVEVADRSIFKAYDAERKLESPPGLQAKIESLQSRYNKGRSFARASGTEDAVRVYAEAASRSEADDLATRVANAVREAGTAKETLQSA</sequence>
<keyword evidence="7 14" id="KW-0460">Magnesium</keyword>
<evidence type="ECO:0000256" key="2">
    <source>
        <dbReference type="ARBA" id="ARBA00004865"/>
    </source>
</evidence>
<feature type="domain" description="Phosphoacetylglucosamine mutase AMG1" evidence="20">
    <location>
        <begin position="342"/>
        <end position="481"/>
    </location>
</feature>
<dbReference type="GO" id="GO:0005975">
    <property type="term" value="P:carbohydrate metabolic process"/>
    <property type="evidence" value="ECO:0007669"/>
    <property type="project" value="InterPro"/>
</dbReference>
<protein>
    <recommendedName>
        <fullName evidence="4 14">Phosphoacetylglucosamine mutase</fullName>
        <shortName evidence="14">PAGM</shortName>
        <ecNumber evidence="4 14">5.4.2.3</ecNumber>
    </recommendedName>
    <alternativeName>
        <fullName evidence="12 14">Acetylglucosamine phosphomutase</fullName>
    </alternativeName>
    <alternativeName>
        <fullName evidence="11 14">N-acetylglucosamine-phosphate mutase</fullName>
    </alternativeName>
</protein>
<organism evidence="22 23">
    <name type="scientific">Aspergillus luchuensis (strain CBS 106.47)</name>
    <dbReference type="NCBI Taxonomy" id="1137211"/>
    <lineage>
        <taxon>Eukaryota</taxon>
        <taxon>Fungi</taxon>
        <taxon>Dikarya</taxon>
        <taxon>Ascomycota</taxon>
        <taxon>Pezizomycotina</taxon>
        <taxon>Eurotiomycetes</taxon>
        <taxon>Eurotiomycetidae</taxon>
        <taxon>Eurotiales</taxon>
        <taxon>Aspergillaceae</taxon>
        <taxon>Aspergillus</taxon>
        <taxon>Aspergillus subgen. Circumdati</taxon>
    </lineage>
</organism>
<evidence type="ECO:0000256" key="7">
    <source>
        <dbReference type="ARBA" id="ARBA00022842"/>
    </source>
</evidence>
<feature type="binding site" evidence="17">
    <location>
        <position position="323"/>
    </location>
    <ligand>
        <name>Mg(2+)</name>
        <dbReference type="ChEBI" id="CHEBI:18420"/>
    </ligand>
</feature>
<keyword evidence="10" id="KW-0961">Cell wall biogenesis/degradation</keyword>
<dbReference type="EMBL" id="KV878245">
    <property type="protein sequence ID" value="OJZ84007.1"/>
    <property type="molecule type" value="Genomic_DNA"/>
</dbReference>
<dbReference type="InterPro" id="IPR049023">
    <property type="entry name" value="AMG1_II"/>
</dbReference>
<dbReference type="Pfam" id="PF21405">
    <property type="entry name" value="AMG1_II"/>
    <property type="match status" value="1"/>
</dbReference>
<dbReference type="InterPro" id="IPR049022">
    <property type="entry name" value="AMG1_III"/>
</dbReference>
<dbReference type="InterPro" id="IPR005844">
    <property type="entry name" value="A-D-PHexomutase_a/b/a-I"/>
</dbReference>
<evidence type="ECO:0000259" key="21">
    <source>
        <dbReference type="Pfam" id="PF21405"/>
    </source>
</evidence>
<evidence type="ECO:0000313" key="22">
    <source>
        <dbReference type="EMBL" id="OJZ84007.1"/>
    </source>
</evidence>
<evidence type="ECO:0000259" key="18">
    <source>
        <dbReference type="Pfam" id="PF00408"/>
    </source>
</evidence>
<dbReference type="PIRSF" id="PIRSF016408">
    <property type="entry name" value="PAGM"/>
    <property type="match status" value="1"/>
</dbReference>
<feature type="domain" description="Alpha-D-phosphohexomutase alpha/beta/alpha" evidence="19">
    <location>
        <begin position="158"/>
        <end position="210"/>
    </location>
</feature>
<comment type="pathway">
    <text evidence="2 14">Nucleotide-sugar biosynthesis; UDP-N-acetyl-alpha-D-glucosamine biosynthesis; N-acetyl-alpha-D-glucosamine 1-phosphate from alpha-D-glucosamine 6-phosphate (route I): step 2/2.</text>
</comment>
<keyword evidence="6 14" id="KW-0479">Metal-binding</keyword>
<accession>A0A1M3TB86</accession>
<evidence type="ECO:0000256" key="3">
    <source>
        <dbReference type="ARBA" id="ARBA00010231"/>
    </source>
</evidence>
<dbReference type="Proteomes" id="UP000184063">
    <property type="component" value="Unassembled WGS sequence"/>
</dbReference>
<evidence type="ECO:0000256" key="15">
    <source>
        <dbReference type="PIRSR" id="PIRSR016408-1"/>
    </source>
</evidence>
<evidence type="ECO:0000256" key="1">
    <source>
        <dbReference type="ARBA" id="ARBA00000558"/>
    </source>
</evidence>
<dbReference type="Pfam" id="PF00408">
    <property type="entry name" value="PGM_PMM_IV"/>
    <property type="match status" value="1"/>
</dbReference>
<evidence type="ECO:0000256" key="13">
    <source>
        <dbReference type="ARBA" id="ARBA00059527"/>
    </source>
</evidence>
<evidence type="ECO:0000256" key="5">
    <source>
        <dbReference type="ARBA" id="ARBA00022553"/>
    </source>
</evidence>
<evidence type="ECO:0000256" key="10">
    <source>
        <dbReference type="ARBA" id="ARBA00023316"/>
    </source>
</evidence>
<evidence type="ECO:0000256" key="9">
    <source>
        <dbReference type="ARBA" id="ARBA00023277"/>
    </source>
</evidence>
<evidence type="ECO:0000256" key="6">
    <source>
        <dbReference type="ARBA" id="ARBA00022723"/>
    </source>
</evidence>
<dbReference type="Gene3D" id="3.40.120.10">
    <property type="entry name" value="Alpha-D-Glucose-1,6-Bisphosphate, subunit A, domain 3"/>
    <property type="match status" value="2"/>
</dbReference>
<feature type="domain" description="Alpha-D-phosphohexomutase C-terminal" evidence="18">
    <location>
        <begin position="497"/>
        <end position="571"/>
    </location>
</feature>
<evidence type="ECO:0000259" key="19">
    <source>
        <dbReference type="Pfam" id="PF02878"/>
    </source>
</evidence>
<feature type="binding site" evidence="17">
    <location>
        <position position="321"/>
    </location>
    <ligand>
        <name>Mg(2+)</name>
        <dbReference type="ChEBI" id="CHEBI:18420"/>
    </ligand>
</feature>
<evidence type="ECO:0000259" key="20">
    <source>
        <dbReference type="Pfam" id="PF21404"/>
    </source>
</evidence>
<keyword evidence="5" id="KW-0597">Phosphoprotein</keyword>
<name>A0A1M3TB86_ASPLC</name>
<feature type="binding site" evidence="16">
    <location>
        <begin position="542"/>
        <end position="546"/>
    </location>
    <ligand>
        <name>substrate</name>
    </ligand>
</feature>
<feature type="domain" description="Alpha-D-phosphohexomutase alpha/beta/alpha" evidence="19">
    <location>
        <begin position="97"/>
        <end position="126"/>
    </location>
</feature>
<dbReference type="FunFam" id="3.40.120.10:FF:000013">
    <property type="entry name" value="Phosphoacetylglucosamine mutase"/>
    <property type="match status" value="1"/>
</dbReference>
<dbReference type="EC" id="5.4.2.3" evidence="4 14"/>
<evidence type="ECO:0000256" key="11">
    <source>
        <dbReference type="ARBA" id="ARBA00031926"/>
    </source>
</evidence>
<dbReference type="AlphaFoldDB" id="A0A1M3TB86"/>
<feature type="binding site" evidence="17">
    <location>
        <position position="325"/>
    </location>
    <ligand>
        <name>Mg(2+)</name>
        <dbReference type="ChEBI" id="CHEBI:18420"/>
    </ligand>
</feature>
<dbReference type="GO" id="GO:0004610">
    <property type="term" value="F:phosphoacetylglucosamine mutase activity"/>
    <property type="evidence" value="ECO:0007669"/>
    <property type="project" value="UniProtKB-UniRule"/>
</dbReference>
<dbReference type="FunFam" id="3.30.310.50:FF:000003">
    <property type="entry name" value="Phosphoacetylglucosamine mutase"/>
    <property type="match status" value="1"/>
</dbReference>
<reference evidence="23" key="1">
    <citation type="journal article" date="2017" name="Genome Biol.">
        <title>Comparative genomics reveals high biological diversity and specific adaptations in the industrially and medically important fungal genus Aspergillus.</title>
        <authorList>
            <person name="de Vries R.P."/>
            <person name="Riley R."/>
            <person name="Wiebenga A."/>
            <person name="Aguilar-Osorio G."/>
            <person name="Amillis S."/>
            <person name="Uchima C.A."/>
            <person name="Anderluh G."/>
            <person name="Asadollahi M."/>
            <person name="Askin M."/>
            <person name="Barry K."/>
            <person name="Battaglia E."/>
            <person name="Bayram O."/>
            <person name="Benocci T."/>
            <person name="Braus-Stromeyer S.A."/>
            <person name="Caldana C."/>
            <person name="Canovas D."/>
            <person name="Cerqueira G.C."/>
            <person name="Chen F."/>
            <person name="Chen W."/>
            <person name="Choi C."/>
            <person name="Clum A."/>
            <person name="Dos Santos R.A."/>
            <person name="Damasio A.R."/>
            <person name="Diallinas G."/>
            <person name="Emri T."/>
            <person name="Fekete E."/>
            <person name="Flipphi M."/>
            <person name="Freyberg S."/>
            <person name="Gallo A."/>
            <person name="Gournas C."/>
            <person name="Habgood R."/>
            <person name="Hainaut M."/>
            <person name="Harispe M.L."/>
            <person name="Henrissat B."/>
            <person name="Hilden K.S."/>
            <person name="Hope R."/>
            <person name="Hossain A."/>
            <person name="Karabika E."/>
            <person name="Karaffa L."/>
            <person name="Karanyi Z."/>
            <person name="Krasevec N."/>
            <person name="Kuo A."/>
            <person name="Kusch H."/>
            <person name="LaButti K."/>
            <person name="Lagendijk E.L."/>
            <person name="Lapidus A."/>
            <person name="Levasseur A."/>
            <person name="Lindquist E."/>
            <person name="Lipzen A."/>
            <person name="Logrieco A.F."/>
            <person name="MacCabe A."/>
            <person name="Maekelae M.R."/>
            <person name="Malavazi I."/>
            <person name="Melin P."/>
            <person name="Meyer V."/>
            <person name="Mielnichuk N."/>
            <person name="Miskei M."/>
            <person name="Molnar A.P."/>
            <person name="Mule G."/>
            <person name="Ngan C.Y."/>
            <person name="Orejas M."/>
            <person name="Orosz E."/>
            <person name="Ouedraogo J.P."/>
            <person name="Overkamp K.M."/>
            <person name="Park H.-S."/>
            <person name="Perrone G."/>
            <person name="Piumi F."/>
            <person name="Punt P.J."/>
            <person name="Ram A.F."/>
            <person name="Ramon A."/>
            <person name="Rauscher S."/>
            <person name="Record E."/>
            <person name="Riano-Pachon D.M."/>
            <person name="Robert V."/>
            <person name="Roehrig J."/>
            <person name="Ruller R."/>
            <person name="Salamov A."/>
            <person name="Salih N.S."/>
            <person name="Samson R.A."/>
            <person name="Sandor E."/>
            <person name="Sanguinetti M."/>
            <person name="Schuetze T."/>
            <person name="Sepcic K."/>
            <person name="Shelest E."/>
            <person name="Sherlock G."/>
            <person name="Sophianopoulou V."/>
            <person name="Squina F.M."/>
            <person name="Sun H."/>
            <person name="Susca A."/>
            <person name="Todd R.B."/>
            <person name="Tsang A."/>
            <person name="Unkles S.E."/>
            <person name="van de Wiele N."/>
            <person name="van Rossen-Uffink D."/>
            <person name="Oliveira J.V."/>
            <person name="Vesth T.C."/>
            <person name="Visser J."/>
            <person name="Yu J.-H."/>
            <person name="Zhou M."/>
            <person name="Andersen M.R."/>
            <person name="Archer D.B."/>
            <person name="Baker S.E."/>
            <person name="Benoit I."/>
            <person name="Brakhage A.A."/>
            <person name="Braus G.H."/>
            <person name="Fischer R."/>
            <person name="Frisvad J.C."/>
            <person name="Goldman G.H."/>
            <person name="Houbraken J."/>
            <person name="Oakley B."/>
            <person name="Pocsi I."/>
            <person name="Scazzocchio C."/>
            <person name="Seiboth B."/>
            <person name="vanKuyk P.A."/>
            <person name="Wortman J."/>
            <person name="Dyer P.S."/>
            <person name="Grigoriev I.V."/>
        </authorList>
    </citation>
    <scope>NUCLEOTIDE SEQUENCE [LARGE SCALE GENOMIC DNA]</scope>
    <source>
        <strain evidence="23">CBS 106.47</strain>
    </source>
</reference>